<dbReference type="InterPro" id="IPR045033">
    <property type="entry name" value="PILS1/3/4/5/7"/>
</dbReference>
<evidence type="ECO:0000256" key="5">
    <source>
        <dbReference type="ARBA" id="ARBA00022989"/>
    </source>
</evidence>
<dbReference type="PANTHER" id="PTHR31651:SF6">
    <property type="entry name" value="PROTEIN PIN-LIKES 1-LIKE"/>
    <property type="match status" value="1"/>
</dbReference>
<organism evidence="11 12">
    <name type="scientific">Vitis vinifera</name>
    <name type="common">Grape</name>
    <dbReference type="NCBI Taxonomy" id="29760"/>
    <lineage>
        <taxon>Eukaryota</taxon>
        <taxon>Viridiplantae</taxon>
        <taxon>Streptophyta</taxon>
        <taxon>Embryophyta</taxon>
        <taxon>Tracheophyta</taxon>
        <taxon>Spermatophyta</taxon>
        <taxon>Magnoliopsida</taxon>
        <taxon>eudicotyledons</taxon>
        <taxon>Gunneridae</taxon>
        <taxon>Pentapetalae</taxon>
        <taxon>rosids</taxon>
        <taxon>Vitales</taxon>
        <taxon>Vitaceae</taxon>
        <taxon>Viteae</taxon>
        <taxon>Vitis</taxon>
    </lineage>
</organism>
<evidence type="ECO:0000313" key="12">
    <source>
        <dbReference type="Proteomes" id="UP000288805"/>
    </source>
</evidence>
<reference evidence="11 12" key="1">
    <citation type="journal article" date="2018" name="PLoS Genet.">
        <title>Population sequencing reveals clonal diversity and ancestral inbreeding in the grapevine cultivar Chardonnay.</title>
        <authorList>
            <person name="Roach M.J."/>
            <person name="Johnson D.L."/>
            <person name="Bohlmann J."/>
            <person name="van Vuuren H.J."/>
            <person name="Jones S.J."/>
            <person name="Pretorius I.S."/>
            <person name="Schmidt S.A."/>
            <person name="Borneman A.R."/>
        </authorList>
    </citation>
    <scope>NUCLEOTIDE SEQUENCE [LARGE SCALE GENOMIC DNA]</scope>
    <source>
        <strain evidence="12">cv. Chardonnay</strain>
        <tissue evidence="11">Leaf</tissue>
    </source>
</reference>
<dbReference type="GO" id="GO:0080162">
    <property type="term" value="P:endoplasmic reticulum to cytosol auxin transport"/>
    <property type="evidence" value="ECO:0007669"/>
    <property type="project" value="InterPro"/>
</dbReference>
<dbReference type="AlphaFoldDB" id="A0A438H3M1"/>
<comment type="subcellular location">
    <subcellularLocation>
        <location evidence="1">Endoplasmic reticulum membrane</location>
        <topology evidence="1">Multi-pass membrane protein</topology>
    </subcellularLocation>
</comment>
<proteinExistence type="inferred from homology"/>
<evidence type="ECO:0000256" key="10">
    <source>
        <dbReference type="SAM" id="Phobius"/>
    </source>
</evidence>
<evidence type="ECO:0000256" key="6">
    <source>
        <dbReference type="ARBA" id="ARBA00023136"/>
    </source>
</evidence>
<evidence type="ECO:0000313" key="11">
    <source>
        <dbReference type="EMBL" id="RVW78897.1"/>
    </source>
</evidence>
<comment type="function">
    <text evidence="8">Involved in cellular auxin homeostasis by regulating auxin metabolism. Regulates intracellular auxin accumulation at the endoplasmic reticulum and thus auxin availability for nuclear auxin signaling.</text>
</comment>
<keyword evidence="3 10" id="KW-0812">Transmembrane</keyword>
<accession>A0A438H3M1</accession>
<dbReference type="GO" id="GO:0005789">
    <property type="term" value="C:endoplasmic reticulum membrane"/>
    <property type="evidence" value="ECO:0007669"/>
    <property type="project" value="UniProtKB-SubCell"/>
</dbReference>
<comment type="caution">
    <text evidence="11">The sequence shown here is derived from an EMBL/GenBank/DDBJ whole genome shotgun (WGS) entry which is preliminary data.</text>
</comment>
<sequence length="213" mass="23357">MLVNILLTFVIGSALGWVLIKITRTPQHLQGLVLGCCSAGNLGNLLLIIIPAICEEEDNPFGDSDCSTNGEAYASLSLAIGAIGIWSYVYAIMRISANKCKKEINLDDSTISIRTSGETLEILSEGCTEALLPSKDCPSSRECSDEVELTHAGSEGKQKVFPSFNLNINIAFCIFWNFFYKVPFLEKIKQQVEIHMEKIDLKMVFSPSTIGVV</sequence>
<feature type="transmembrane region" description="Helical" evidence="10">
    <location>
        <begin position="6"/>
        <end position="23"/>
    </location>
</feature>
<evidence type="ECO:0000256" key="1">
    <source>
        <dbReference type="ARBA" id="ARBA00004477"/>
    </source>
</evidence>
<name>A0A438H3M1_VITVI</name>
<gene>
    <name evidence="11" type="primary">PILS1_3</name>
    <name evidence="11" type="ORF">CK203_043157</name>
</gene>
<evidence type="ECO:0000256" key="8">
    <source>
        <dbReference type="ARBA" id="ARBA00025100"/>
    </source>
</evidence>
<keyword evidence="5 10" id="KW-1133">Transmembrane helix</keyword>
<dbReference type="GO" id="GO:0009734">
    <property type="term" value="P:auxin-activated signaling pathway"/>
    <property type="evidence" value="ECO:0007669"/>
    <property type="project" value="UniProtKB-KW"/>
</dbReference>
<evidence type="ECO:0000256" key="3">
    <source>
        <dbReference type="ARBA" id="ARBA00022692"/>
    </source>
</evidence>
<keyword evidence="2" id="KW-0813">Transport</keyword>
<evidence type="ECO:0000256" key="2">
    <source>
        <dbReference type="ARBA" id="ARBA00022448"/>
    </source>
</evidence>
<feature type="transmembrane region" description="Helical" evidence="10">
    <location>
        <begin position="73"/>
        <end position="93"/>
    </location>
</feature>
<feature type="transmembrane region" description="Helical" evidence="10">
    <location>
        <begin position="32"/>
        <end position="53"/>
    </location>
</feature>
<dbReference type="Pfam" id="PF03547">
    <property type="entry name" value="Mem_trans"/>
    <property type="match status" value="1"/>
</dbReference>
<keyword evidence="6 10" id="KW-0472">Membrane</keyword>
<keyword evidence="4" id="KW-0256">Endoplasmic reticulum</keyword>
<dbReference type="InterPro" id="IPR004776">
    <property type="entry name" value="Mem_transp_PIN-like"/>
</dbReference>
<keyword evidence="7" id="KW-0927">Auxin signaling pathway</keyword>
<dbReference type="PANTHER" id="PTHR31651">
    <property type="match status" value="1"/>
</dbReference>
<comment type="similarity">
    <text evidence="9">Belongs to the auxin efflux carrier (TC 2.A.69.2) family.</text>
</comment>
<dbReference type="EMBL" id="QGNW01000289">
    <property type="protein sequence ID" value="RVW78897.1"/>
    <property type="molecule type" value="Genomic_DNA"/>
</dbReference>
<evidence type="ECO:0000256" key="9">
    <source>
        <dbReference type="ARBA" id="ARBA00025752"/>
    </source>
</evidence>
<dbReference type="Proteomes" id="UP000288805">
    <property type="component" value="Unassembled WGS sequence"/>
</dbReference>
<protein>
    <submittedName>
        <fullName evidence="11">Protein PIN-likeS 1</fullName>
    </submittedName>
</protein>
<evidence type="ECO:0000256" key="7">
    <source>
        <dbReference type="ARBA" id="ARBA00023294"/>
    </source>
</evidence>
<evidence type="ECO:0000256" key="4">
    <source>
        <dbReference type="ARBA" id="ARBA00022824"/>
    </source>
</evidence>